<protein>
    <submittedName>
        <fullName evidence="1">Uncharacterized protein</fullName>
    </submittedName>
</protein>
<evidence type="ECO:0000313" key="2">
    <source>
        <dbReference type="Proteomes" id="UP000685013"/>
    </source>
</evidence>
<proteinExistence type="predicted"/>
<sequence length="144" mass="15819">MASLHCLPPVQKSLFINSLSQKLHGRSVCCRAGISFLVRAERARGSSVNGHACSSEGQFTKLRWKIRKIICPSAVSSSLAPLSPLCCQLKLPGFNVKCVQYSLRHVMILFGGAAHCFICELRMIRTLGTSWEGLSIIKVIIFSL</sequence>
<feature type="non-terminal residue" evidence="1">
    <location>
        <position position="1"/>
    </location>
</feature>
<reference evidence="1 2" key="1">
    <citation type="journal article" date="2021" name="Hortic Res">
        <title>The domestication of Cucurbita argyrosperma as revealed by the genome of its wild relative.</title>
        <authorList>
            <person name="Barrera-Redondo J."/>
            <person name="Sanchez-de la Vega G."/>
            <person name="Aguirre-Liguori J.A."/>
            <person name="Castellanos-Morales G."/>
            <person name="Gutierrez-Guerrero Y.T."/>
            <person name="Aguirre-Dugua X."/>
            <person name="Aguirre-Planter E."/>
            <person name="Tenaillon M.I."/>
            <person name="Lira-Saade R."/>
            <person name="Eguiarte L.E."/>
        </authorList>
    </citation>
    <scope>NUCLEOTIDE SEQUENCE [LARGE SCALE GENOMIC DNA]</scope>
    <source>
        <strain evidence="1">JBR-2021</strain>
    </source>
</reference>
<dbReference type="Proteomes" id="UP000685013">
    <property type="component" value="Chromosome 15"/>
</dbReference>
<evidence type="ECO:0000313" key="1">
    <source>
        <dbReference type="EMBL" id="KAG6578724.1"/>
    </source>
</evidence>
<dbReference type="EMBL" id="JAGKQH010000015">
    <property type="protein sequence ID" value="KAG6578724.1"/>
    <property type="molecule type" value="Genomic_DNA"/>
</dbReference>
<name>A0AAV6MB64_9ROSI</name>
<comment type="caution">
    <text evidence="1">The sequence shown here is derived from an EMBL/GenBank/DDBJ whole genome shotgun (WGS) entry which is preliminary data.</text>
</comment>
<accession>A0AAV6MB64</accession>
<organism evidence="1 2">
    <name type="scientific">Cucurbita argyrosperma subsp. sororia</name>
    <dbReference type="NCBI Taxonomy" id="37648"/>
    <lineage>
        <taxon>Eukaryota</taxon>
        <taxon>Viridiplantae</taxon>
        <taxon>Streptophyta</taxon>
        <taxon>Embryophyta</taxon>
        <taxon>Tracheophyta</taxon>
        <taxon>Spermatophyta</taxon>
        <taxon>Magnoliopsida</taxon>
        <taxon>eudicotyledons</taxon>
        <taxon>Gunneridae</taxon>
        <taxon>Pentapetalae</taxon>
        <taxon>rosids</taxon>
        <taxon>fabids</taxon>
        <taxon>Cucurbitales</taxon>
        <taxon>Cucurbitaceae</taxon>
        <taxon>Cucurbiteae</taxon>
        <taxon>Cucurbita</taxon>
    </lineage>
</organism>
<gene>
    <name evidence="1" type="ORF">SDJN03_23172</name>
</gene>
<keyword evidence="2" id="KW-1185">Reference proteome</keyword>
<dbReference type="AlphaFoldDB" id="A0AAV6MB64"/>